<keyword evidence="2" id="KW-1185">Reference proteome</keyword>
<proteinExistence type="predicted"/>
<name>A0ACB7VFS6_DIOAL</name>
<dbReference type="Proteomes" id="UP000827976">
    <property type="component" value="Chromosome 9"/>
</dbReference>
<comment type="caution">
    <text evidence="1">The sequence shown here is derived from an EMBL/GenBank/DDBJ whole genome shotgun (WGS) entry which is preliminary data.</text>
</comment>
<accession>A0ACB7VFS6</accession>
<gene>
    <name evidence="1" type="ORF">IHE45_09G069000</name>
</gene>
<dbReference type="EMBL" id="CM037019">
    <property type="protein sequence ID" value="KAH7672626.1"/>
    <property type="molecule type" value="Genomic_DNA"/>
</dbReference>
<evidence type="ECO:0000313" key="2">
    <source>
        <dbReference type="Proteomes" id="UP000827976"/>
    </source>
</evidence>
<reference evidence="2" key="1">
    <citation type="journal article" date="2022" name="Nat. Commun.">
        <title>Chromosome evolution and the genetic basis of agronomically important traits in greater yam.</title>
        <authorList>
            <person name="Bredeson J.V."/>
            <person name="Lyons J.B."/>
            <person name="Oniyinde I.O."/>
            <person name="Okereke N.R."/>
            <person name="Kolade O."/>
            <person name="Nnabue I."/>
            <person name="Nwadili C.O."/>
            <person name="Hribova E."/>
            <person name="Parker M."/>
            <person name="Nwogha J."/>
            <person name="Shu S."/>
            <person name="Carlson J."/>
            <person name="Kariba R."/>
            <person name="Muthemba S."/>
            <person name="Knop K."/>
            <person name="Barton G.J."/>
            <person name="Sherwood A.V."/>
            <person name="Lopez-Montes A."/>
            <person name="Asiedu R."/>
            <person name="Jamnadass R."/>
            <person name="Muchugi A."/>
            <person name="Goodstein D."/>
            <person name="Egesi C.N."/>
            <person name="Featherston J."/>
            <person name="Asfaw A."/>
            <person name="Simpson G.G."/>
            <person name="Dolezel J."/>
            <person name="Hendre P.S."/>
            <person name="Van Deynze A."/>
            <person name="Kumar P.L."/>
            <person name="Obidiegwu J.E."/>
            <person name="Bhattacharjee R."/>
            <person name="Rokhsar D.S."/>
        </authorList>
    </citation>
    <scope>NUCLEOTIDE SEQUENCE [LARGE SCALE GENOMIC DNA]</scope>
    <source>
        <strain evidence="2">cv. TDa95/00328</strain>
    </source>
</reference>
<evidence type="ECO:0000313" key="1">
    <source>
        <dbReference type="EMBL" id="KAH7672626.1"/>
    </source>
</evidence>
<sequence>MAMANHEEEARPLLSGTPAVADEKLPKPTPPIAAYSPPVKANTVPWTADGLPVSHGSVIGEPAARAQWDSSLFACLGRNDEFCSSDLEVCLLGSFAPCVLYGSNAERLGGGPGSFANNCLPYTGLYMLGNTFFGWNCLAPWFSYPSRTALRRKFNLEGSCEAFSRSFGCCHGMLQDEARREQLESACDLATHLLCHPCSLCQEGRELRRRMPHPGFNGRPILVMMPPTEQTMGRGA</sequence>
<organism evidence="1 2">
    <name type="scientific">Dioscorea alata</name>
    <name type="common">Purple yam</name>
    <dbReference type="NCBI Taxonomy" id="55571"/>
    <lineage>
        <taxon>Eukaryota</taxon>
        <taxon>Viridiplantae</taxon>
        <taxon>Streptophyta</taxon>
        <taxon>Embryophyta</taxon>
        <taxon>Tracheophyta</taxon>
        <taxon>Spermatophyta</taxon>
        <taxon>Magnoliopsida</taxon>
        <taxon>Liliopsida</taxon>
        <taxon>Dioscoreales</taxon>
        <taxon>Dioscoreaceae</taxon>
        <taxon>Dioscorea</taxon>
    </lineage>
</organism>
<protein>
    <submittedName>
        <fullName evidence="1">PLAC8 motif-containing protein</fullName>
    </submittedName>
</protein>